<evidence type="ECO:0000313" key="2">
    <source>
        <dbReference type="Proteomes" id="UP000510621"/>
    </source>
</evidence>
<dbReference type="AlphaFoldDB" id="A0A7L6APY5"/>
<dbReference type="EMBL" id="CP059265">
    <property type="protein sequence ID" value="QLQ31134.1"/>
    <property type="molecule type" value="Genomic_DNA"/>
</dbReference>
<reference evidence="1" key="1">
    <citation type="submission" date="2020-06" db="EMBL/GenBank/DDBJ databases">
        <title>Analysis procedures for assessing recovery of high quality, complete, closed genomes from Nanopore long read metagenome sequencing.</title>
        <authorList>
            <person name="Bessarab I."/>
            <person name="Arumugam K."/>
            <person name="Haryono M."/>
            <person name="Liu X."/>
            <person name="Roy S."/>
            <person name="Zuniga-Montanez R.E."/>
            <person name="Qiu G."/>
            <person name="Drautz-Moses D.I."/>
            <person name="Law Y.Y."/>
            <person name="Wuertz S."/>
            <person name="Lauro F.M."/>
            <person name="Huson D.H."/>
            <person name="Williams R.B."/>
        </authorList>
    </citation>
    <scope>NUCLEOTIDE SEQUENCE [LARGE SCALE GENOMIC DNA]</scope>
    <source>
        <strain evidence="1">SSD2</strain>
    </source>
</reference>
<dbReference type="KEGG" id="this:HZT40_05435"/>
<organism evidence="1 2">
    <name type="scientific">Candidatus Thiothrix singaporensis</name>
    <dbReference type="NCBI Taxonomy" id="2799669"/>
    <lineage>
        <taxon>Bacteria</taxon>
        <taxon>Pseudomonadati</taxon>
        <taxon>Pseudomonadota</taxon>
        <taxon>Gammaproteobacteria</taxon>
        <taxon>Thiotrichales</taxon>
        <taxon>Thiotrichaceae</taxon>
        <taxon>Thiothrix</taxon>
    </lineage>
</organism>
<sequence>METSPCGCPANEKSKVTCKWTPFCSVCCSPCQMTALSPANTAVTALQVLIGESKLCPPEQPAKMPATVTANNLRIHFLPCASPCRKPGNAL</sequence>
<protein>
    <submittedName>
        <fullName evidence="1">Uncharacterized protein</fullName>
    </submittedName>
</protein>
<name>A0A7L6APY5_9GAMM</name>
<evidence type="ECO:0000313" key="1">
    <source>
        <dbReference type="EMBL" id="QLQ31134.1"/>
    </source>
</evidence>
<gene>
    <name evidence="1" type="ORF">HZT40_05435</name>
</gene>
<proteinExistence type="predicted"/>
<keyword evidence="2" id="KW-1185">Reference proteome</keyword>
<dbReference type="Proteomes" id="UP000510621">
    <property type="component" value="Chromosome"/>
</dbReference>
<accession>A0A7L6APY5</accession>